<organism evidence="2 3">
    <name type="scientific">Haloarcula nitratireducens</name>
    <dbReference type="NCBI Taxonomy" id="2487749"/>
    <lineage>
        <taxon>Archaea</taxon>
        <taxon>Methanobacteriati</taxon>
        <taxon>Methanobacteriota</taxon>
        <taxon>Stenosarchaea group</taxon>
        <taxon>Halobacteria</taxon>
        <taxon>Halobacteriales</taxon>
        <taxon>Haloarculaceae</taxon>
        <taxon>Haloarcula</taxon>
    </lineage>
</organism>
<reference evidence="2 3" key="1">
    <citation type="submission" date="2021-06" db="EMBL/GenBank/DDBJ databases">
        <title>Halomicroarcula sp. a new haloarchaeum isolated from saline soil.</title>
        <authorList>
            <person name="Duran-Viseras A."/>
            <person name="Sanchez-Porro C."/>
            <person name="Ventosa A."/>
        </authorList>
    </citation>
    <scope>NUCLEOTIDE SEQUENCE [LARGE SCALE GENOMIC DNA]</scope>
    <source>
        <strain evidence="2 3">F27</strain>
    </source>
</reference>
<keyword evidence="1" id="KW-1133">Transmembrane helix</keyword>
<name>A0AAW4PHI8_9EURY</name>
<evidence type="ECO:0000313" key="2">
    <source>
        <dbReference type="EMBL" id="MBX0296720.1"/>
    </source>
</evidence>
<protein>
    <submittedName>
        <fullName evidence="2">Uncharacterized protein</fullName>
    </submittedName>
</protein>
<keyword evidence="1" id="KW-0812">Transmembrane</keyword>
<evidence type="ECO:0000313" key="3">
    <source>
        <dbReference type="Proteomes" id="UP001430455"/>
    </source>
</evidence>
<feature type="transmembrane region" description="Helical" evidence="1">
    <location>
        <begin position="22"/>
        <end position="40"/>
    </location>
</feature>
<keyword evidence="1" id="KW-0472">Membrane</keyword>
<dbReference type="RefSeq" id="WP_220581309.1">
    <property type="nucleotide sequence ID" value="NZ_RKLT01000009.1"/>
</dbReference>
<sequence>MASAVSVVLALFVYFVNKDREMGIFIGLWAPTILAFASYFKQQRMYEAMNRLLEREGVIDRVEKIVQGR</sequence>
<dbReference type="Proteomes" id="UP001430455">
    <property type="component" value="Unassembled WGS sequence"/>
</dbReference>
<comment type="caution">
    <text evidence="2">The sequence shown here is derived from an EMBL/GenBank/DDBJ whole genome shotgun (WGS) entry which is preliminary data.</text>
</comment>
<evidence type="ECO:0000256" key="1">
    <source>
        <dbReference type="SAM" id="Phobius"/>
    </source>
</evidence>
<proteinExistence type="predicted"/>
<dbReference type="AlphaFoldDB" id="A0AAW4PHI8"/>
<keyword evidence="3" id="KW-1185">Reference proteome</keyword>
<dbReference type="EMBL" id="RKLT01000009">
    <property type="protein sequence ID" value="MBX0296720.1"/>
    <property type="molecule type" value="Genomic_DNA"/>
</dbReference>
<gene>
    <name evidence="2" type="ORF">EGH23_17725</name>
</gene>
<accession>A0AAW4PHI8</accession>